<accession>G7E2V4</accession>
<name>G7E2V4_MIXOS</name>
<dbReference type="HOGENOM" id="CLU_000288_57_2_1"/>
<dbReference type="InterPro" id="IPR020472">
    <property type="entry name" value="WD40_PAC1"/>
</dbReference>
<keyword evidence="8" id="KW-1185">Reference proteome</keyword>
<keyword evidence="4" id="KW-0508">mRNA splicing</keyword>
<feature type="repeat" description="WD" evidence="5">
    <location>
        <begin position="335"/>
        <end position="372"/>
    </location>
</feature>
<dbReference type="EMBL" id="BABT02000117">
    <property type="protein sequence ID" value="GAA97298.1"/>
    <property type="molecule type" value="Genomic_DNA"/>
</dbReference>
<dbReference type="GO" id="GO:0008380">
    <property type="term" value="P:RNA splicing"/>
    <property type="evidence" value="ECO:0007669"/>
    <property type="project" value="UniProtKB-KW"/>
</dbReference>
<organism evidence="7 8">
    <name type="scientific">Mixia osmundae (strain CBS 9802 / IAM 14324 / JCM 22182 / KY 12970)</name>
    <dbReference type="NCBI Taxonomy" id="764103"/>
    <lineage>
        <taxon>Eukaryota</taxon>
        <taxon>Fungi</taxon>
        <taxon>Dikarya</taxon>
        <taxon>Basidiomycota</taxon>
        <taxon>Pucciniomycotina</taxon>
        <taxon>Mixiomycetes</taxon>
        <taxon>Mixiales</taxon>
        <taxon>Mixiaceae</taxon>
        <taxon>Mixia</taxon>
    </lineage>
</organism>
<dbReference type="PANTHER" id="PTHR44006:SF1">
    <property type="entry name" value="U5 SMALL NUCLEAR RIBONUCLEOPROTEIN 40 KDA PROTEIN"/>
    <property type="match status" value="1"/>
</dbReference>
<evidence type="ECO:0000313" key="8">
    <source>
        <dbReference type="Proteomes" id="UP000009131"/>
    </source>
</evidence>
<dbReference type="Gene3D" id="2.130.10.10">
    <property type="entry name" value="YVTN repeat-like/Quinoprotein amine dehydrogenase"/>
    <property type="match status" value="1"/>
</dbReference>
<dbReference type="OrthoDB" id="1068471at2759"/>
<reference evidence="7 8" key="2">
    <citation type="journal article" date="2012" name="Open Biol.">
        <title>Characteristics of nucleosomes and linker DNA regions on the genome of the basidiomycete Mixia osmundae revealed by mono- and dinucleosome mapping.</title>
        <authorList>
            <person name="Nishida H."/>
            <person name="Kondo S."/>
            <person name="Matsumoto T."/>
            <person name="Suzuki Y."/>
            <person name="Yoshikawa H."/>
            <person name="Taylor T.D."/>
            <person name="Sugiyama J."/>
        </authorList>
    </citation>
    <scope>NUCLEOTIDE SEQUENCE [LARGE SCALE GENOMIC DNA]</scope>
    <source>
        <strain evidence="8">CBS 9802 / IAM 14324 / JCM 22182 / KY 12970</strain>
    </source>
</reference>
<dbReference type="STRING" id="764103.G7E2V4"/>
<dbReference type="RefSeq" id="XP_014570394.1">
    <property type="nucleotide sequence ID" value="XM_014714908.1"/>
</dbReference>
<dbReference type="CDD" id="cd00200">
    <property type="entry name" value="WD40"/>
    <property type="match status" value="1"/>
</dbReference>
<keyword evidence="3" id="KW-0677">Repeat</keyword>
<dbReference type="GO" id="GO:0006397">
    <property type="term" value="P:mRNA processing"/>
    <property type="evidence" value="ECO:0007669"/>
    <property type="project" value="UniProtKB-KW"/>
</dbReference>
<feature type="repeat" description="WD" evidence="5">
    <location>
        <begin position="149"/>
        <end position="192"/>
    </location>
</feature>
<feature type="region of interest" description="Disordered" evidence="6">
    <location>
        <begin position="1"/>
        <end position="45"/>
    </location>
</feature>
<protein>
    <submittedName>
        <fullName evidence="7">Uncharacterized protein</fullName>
    </submittedName>
</protein>
<dbReference type="eggNOG" id="KOG0265">
    <property type="taxonomic scope" value="Eukaryota"/>
</dbReference>
<dbReference type="GO" id="GO:0071013">
    <property type="term" value="C:catalytic step 2 spliceosome"/>
    <property type="evidence" value="ECO:0007669"/>
    <property type="project" value="TreeGrafter"/>
</dbReference>
<dbReference type="Proteomes" id="UP000009131">
    <property type="component" value="Unassembled WGS sequence"/>
</dbReference>
<dbReference type="PROSITE" id="PS00678">
    <property type="entry name" value="WD_REPEATS_1"/>
    <property type="match status" value="3"/>
</dbReference>
<comment type="caution">
    <text evidence="7">The sequence shown here is derived from an EMBL/GenBank/DDBJ whole genome shotgun (WGS) entry which is preliminary data.</text>
</comment>
<evidence type="ECO:0000256" key="3">
    <source>
        <dbReference type="ARBA" id="ARBA00022737"/>
    </source>
</evidence>
<feature type="repeat" description="WD" evidence="5">
    <location>
        <begin position="234"/>
        <end position="268"/>
    </location>
</feature>
<dbReference type="InParanoid" id="G7E2V4"/>
<dbReference type="PROSITE" id="PS50294">
    <property type="entry name" value="WD_REPEATS_REGION"/>
    <property type="match status" value="3"/>
</dbReference>
<evidence type="ECO:0000256" key="2">
    <source>
        <dbReference type="ARBA" id="ARBA00022664"/>
    </source>
</evidence>
<dbReference type="InterPro" id="IPR036322">
    <property type="entry name" value="WD40_repeat_dom_sf"/>
</dbReference>
<evidence type="ECO:0000256" key="1">
    <source>
        <dbReference type="ARBA" id="ARBA00022574"/>
    </source>
</evidence>
<dbReference type="PRINTS" id="PR00320">
    <property type="entry name" value="GPROTEINBRPT"/>
</dbReference>
<dbReference type="PROSITE" id="PS50082">
    <property type="entry name" value="WD_REPEATS_2"/>
    <property type="match status" value="5"/>
</dbReference>
<dbReference type="Pfam" id="PF00400">
    <property type="entry name" value="WD40"/>
    <property type="match status" value="6"/>
</dbReference>
<reference evidence="7 8" key="1">
    <citation type="journal article" date="2011" name="J. Gen. Appl. Microbiol.">
        <title>Draft genome sequencing of the enigmatic basidiomycete Mixia osmundae.</title>
        <authorList>
            <person name="Nishida H."/>
            <person name="Nagatsuka Y."/>
            <person name="Sugiyama J."/>
        </authorList>
    </citation>
    <scope>NUCLEOTIDE SEQUENCE [LARGE SCALE GENOMIC DNA]</scope>
    <source>
        <strain evidence="8">CBS 9802 / IAM 14324 / JCM 22182 / KY 12970</strain>
    </source>
</reference>
<gene>
    <name evidence="7" type="primary">Mo03976</name>
    <name evidence="7" type="ORF">E5Q_03976</name>
</gene>
<dbReference type="SMART" id="SM00320">
    <property type="entry name" value="WD40"/>
    <property type="match status" value="7"/>
</dbReference>
<proteinExistence type="predicted"/>
<evidence type="ECO:0000313" key="7">
    <source>
        <dbReference type="EMBL" id="GAA97298.1"/>
    </source>
</evidence>
<dbReference type="PANTHER" id="PTHR44006">
    <property type="entry name" value="U5 SMALL NUCLEAR RIBONUCLEOPROTEIN 40 KDA PROTEIN"/>
    <property type="match status" value="1"/>
</dbReference>
<dbReference type="InterPro" id="IPR019775">
    <property type="entry name" value="WD40_repeat_CS"/>
</dbReference>
<feature type="repeat" description="WD" evidence="5">
    <location>
        <begin position="63"/>
        <end position="96"/>
    </location>
</feature>
<dbReference type="FunCoup" id="G7E2V4">
    <property type="interactions" value="853"/>
</dbReference>
<dbReference type="OMA" id="IWDIRPY"/>
<sequence>MADKRASASSSQQVTKRARVEDEDASNAQSMIVASDGRSGTKSQQLIRTVQRTSALKAPIMCLEGHAAEVLDVKFNPTGEKLASVSADRTINLWNVYGDCENYGVFRLKSAAVTIEWSPNPSSHLIVCSCADGTLNSFDAVSGERLKRHRAHTGVVNAIDITRGTGLERIVSGGDDGFVRVWLVETKESIEEIDMGYPITAVRWSQDSQQIYIGGIDNDIHVYDLRKSEIAFTLRDHSDTISGLSLSPQGSHLLSSSFDNTCKVWDVRPFAPITNVDDPSQNPRLTRTLYGAPAGHDQYLRKPCWDSTGKRCAIGAADRTVVIWNVASGEVAYKLPGHAGTVTSVDWLPNAPVIASSSTDKKIYLGETDPAK</sequence>
<dbReference type="GO" id="GO:0003723">
    <property type="term" value="F:RNA binding"/>
    <property type="evidence" value="ECO:0007669"/>
    <property type="project" value="TreeGrafter"/>
</dbReference>
<dbReference type="InterPro" id="IPR015943">
    <property type="entry name" value="WD40/YVTN_repeat-like_dom_sf"/>
</dbReference>
<dbReference type="SUPFAM" id="SSF50978">
    <property type="entry name" value="WD40 repeat-like"/>
    <property type="match status" value="1"/>
</dbReference>
<evidence type="ECO:0000256" key="4">
    <source>
        <dbReference type="ARBA" id="ARBA00023187"/>
    </source>
</evidence>
<keyword evidence="2" id="KW-0507">mRNA processing</keyword>
<dbReference type="InterPro" id="IPR052234">
    <property type="entry name" value="U5_snRNP_Component"/>
</dbReference>
<keyword evidence="1 5" id="KW-0853">WD repeat</keyword>
<feature type="repeat" description="WD" evidence="5">
    <location>
        <begin position="293"/>
        <end position="334"/>
    </location>
</feature>
<evidence type="ECO:0000256" key="6">
    <source>
        <dbReference type="SAM" id="MobiDB-lite"/>
    </source>
</evidence>
<dbReference type="AlphaFoldDB" id="G7E2V4"/>
<dbReference type="InterPro" id="IPR001680">
    <property type="entry name" value="WD40_rpt"/>
</dbReference>
<evidence type="ECO:0000256" key="5">
    <source>
        <dbReference type="PROSITE-ProRule" id="PRU00221"/>
    </source>
</evidence>
<feature type="compositionally biased region" description="Polar residues" evidence="6">
    <location>
        <begin position="26"/>
        <end position="45"/>
    </location>
</feature>